<dbReference type="AlphaFoldDB" id="A0AAV4TUW8"/>
<evidence type="ECO:0000256" key="1">
    <source>
        <dbReference type="SAM" id="MobiDB-lite"/>
    </source>
</evidence>
<sequence length="108" mass="12409">MGRAKLPHDEARRLESTRRSRQKPEVKQKKHLSVNGGWRNAWEKLQRMIRAGPPSLNQCASTIFQLGKSLELPPPNVSMKMRYVANVVPRNVSKHPTVPHLLVKNRIE</sequence>
<reference evidence="2 3" key="1">
    <citation type="submission" date="2021-06" db="EMBL/GenBank/DDBJ databases">
        <title>Caerostris darwini draft genome.</title>
        <authorList>
            <person name="Kono N."/>
            <person name="Arakawa K."/>
        </authorList>
    </citation>
    <scope>NUCLEOTIDE SEQUENCE [LARGE SCALE GENOMIC DNA]</scope>
</reference>
<evidence type="ECO:0000313" key="2">
    <source>
        <dbReference type="EMBL" id="GIY49664.1"/>
    </source>
</evidence>
<accession>A0AAV4TUW8</accession>
<dbReference type="Proteomes" id="UP001054837">
    <property type="component" value="Unassembled WGS sequence"/>
</dbReference>
<gene>
    <name evidence="2" type="ORF">CDAR_29411</name>
</gene>
<comment type="caution">
    <text evidence="2">The sequence shown here is derived from an EMBL/GenBank/DDBJ whole genome shotgun (WGS) entry which is preliminary data.</text>
</comment>
<name>A0AAV4TUW8_9ARAC</name>
<protein>
    <submittedName>
        <fullName evidence="2">Uncharacterized protein</fullName>
    </submittedName>
</protein>
<organism evidence="2 3">
    <name type="scientific">Caerostris darwini</name>
    <dbReference type="NCBI Taxonomy" id="1538125"/>
    <lineage>
        <taxon>Eukaryota</taxon>
        <taxon>Metazoa</taxon>
        <taxon>Ecdysozoa</taxon>
        <taxon>Arthropoda</taxon>
        <taxon>Chelicerata</taxon>
        <taxon>Arachnida</taxon>
        <taxon>Araneae</taxon>
        <taxon>Araneomorphae</taxon>
        <taxon>Entelegynae</taxon>
        <taxon>Araneoidea</taxon>
        <taxon>Araneidae</taxon>
        <taxon>Caerostris</taxon>
    </lineage>
</organism>
<dbReference type="EMBL" id="BPLQ01010259">
    <property type="protein sequence ID" value="GIY49664.1"/>
    <property type="molecule type" value="Genomic_DNA"/>
</dbReference>
<feature type="region of interest" description="Disordered" evidence="1">
    <location>
        <begin position="1"/>
        <end position="33"/>
    </location>
</feature>
<keyword evidence="3" id="KW-1185">Reference proteome</keyword>
<proteinExistence type="predicted"/>
<evidence type="ECO:0000313" key="3">
    <source>
        <dbReference type="Proteomes" id="UP001054837"/>
    </source>
</evidence>
<feature type="compositionally biased region" description="Basic and acidic residues" evidence="1">
    <location>
        <begin position="1"/>
        <end position="27"/>
    </location>
</feature>